<name>A0A9P1JDH1_VIBVL</name>
<accession>A0A9P1JDH1</accession>
<gene>
    <name evidence="1" type="primary">vep47</name>
</gene>
<evidence type="ECO:0000313" key="1">
    <source>
        <dbReference type="EMBL" id="CAL25409.1"/>
    </source>
</evidence>
<dbReference type="EMBL" id="AM293858">
    <property type="protein sequence ID" value="CAL25409.1"/>
    <property type="molecule type" value="Genomic_DNA"/>
</dbReference>
<dbReference type="AlphaFoldDB" id="A0A9P1JDH1"/>
<reference evidence="1" key="1">
    <citation type="journal article" date="2008" name="J. Bacteriol.">
        <title>A common virulence plasmid in biotype 2 Vibrio vulnificus and its dissemination aided by a conjugal plasmid.</title>
        <authorList>
            <person name="Lee C.T."/>
            <person name="Amaro C."/>
            <person name="Wu K.M."/>
            <person name="Valiente E."/>
            <person name="Chang Y.F."/>
            <person name="Tsai S.F."/>
            <person name="Chang C.H."/>
            <person name="Hor L.I."/>
        </authorList>
    </citation>
    <scope>NUCLEOTIDE SEQUENCE</scope>
    <source>
        <strain evidence="1">CECT4999</strain>
    </source>
</reference>
<sequence>MHMITVNFWSEKEQAYSCVWEQGGRVVSGYLTEAQLEEEERLGEEIQWECCP</sequence>
<protein>
    <submittedName>
        <fullName evidence="1">Uncharacterized protein</fullName>
    </submittedName>
</protein>
<organism evidence="1">
    <name type="scientific">Vibrio vulnificus</name>
    <dbReference type="NCBI Taxonomy" id="672"/>
    <lineage>
        <taxon>Bacteria</taxon>
        <taxon>Pseudomonadati</taxon>
        <taxon>Pseudomonadota</taxon>
        <taxon>Gammaproteobacteria</taxon>
        <taxon>Vibrionales</taxon>
        <taxon>Vibrionaceae</taxon>
        <taxon>Vibrio</taxon>
    </lineage>
</organism>
<proteinExistence type="predicted"/>